<comment type="caution">
    <text evidence="1">The sequence shown here is derived from an EMBL/GenBank/DDBJ whole genome shotgun (WGS) entry which is preliminary data.</text>
</comment>
<dbReference type="EMBL" id="LAZP02000026">
    <property type="protein sequence ID" value="PFH62531.1"/>
    <property type="molecule type" value="Genomic_DNA"/>
</dbReference>
<organism evidence="1 2">
    <name type="scientific">Ophiocordyceps unilateralis</name>
    <name type="common">Zombie-ant fungus</name>
    <name type="synonym">Torrubia unilateralis</name>
    <dbReference type="NCBI Taxonomy" id="268505"/>
    <lineage>
        <taxon>Eukaryota</taxon>
        <taxon>Fungi</taxon>
        <taxon>Dikarya</taxon>
        <taxon>Ascomycota</taxon>
        <taxon>Pezizomycotina</taxon>
        <taxon>Sordariomycetes</taxon>
        <taxon>Hypocreomycetidae</taxon>
        <taxon>Hypocreales</taxon>
        <taxon>Ophiocordycipitaceae</taxon>
        <taxon>Ophiocordyceps</taxon>
    </lineage>
</organism>
<keyword evidence="2" id="KW-1185">Reference proteome</keyword>
<reference evidence="1 2" key="2">
    <citation type="journal article" date="2017" name="Sci. Rep.">
        <title>Ant-infecting Ophiocordyceps genomes reveal a high diversity of potential behavioral manipulation genes and a possible major role for enterotoxins.</title>
        <authorList>
            <person name="de Bekker C."/>
            <person name="Ohm R.A."/>
            <person name="Evans H.C."/>
            <person name="Brachmann A."/>
            <person name="Hughes D.P."/>
        </authorList>
    </citation>
    <scope>NUCLEOTIDE SEQUENCE [LARGE SCALE GENOMIC DNA]</scope>
    <source>
        <strain evidence="1 2">SC16a</strain>
    </source>
</reference>
<reference evidence="1 2" key="1">
    <citation type="journal article" date="2015" name="BMC Genomics">
        <title>Gene expression during zombie ant biting behavior reflects the complexity underlying fungal parasitic behavioral manipulation.</title>
        <authorList>
            <person name="de Bekker C."/>
            <person name="Ohm R.A."/>
            <person name="Loreto R.G."/>
            <person name="Sebastian A."/>
            <person name="Albert I."/>
            <person name="Merrow M."/>
            <person name="Brachmann A."/>
            <person name="Hughes D.P."/>
        </authorList>
    </citation>
    <scope>NUCLEOTIDE SEQUENCE [LARGE SCALE GENOMIC DNA]</scope>
    <source>
        <strain evidence="1 2">SC16a</strain>
    </source>
</reference>
<name>A0A2A9PN94_OPHUN</name>
<proteinExistence type="predicted"/>
<dbReference type="Proteomes" id="UP000037136">
    <property type="component" value="Unassembled WGS sequence"/>
</dbReference>
<evidence type="ECO:0008006" key="3">
    <source>
        <dbReference type="Google" id="ProtNLM"/>
    </source>
</evidence>
<dbReference type="AlphaFoldDB" id="A0A2A9PN94"/>
<protein>
    <recommendedName>
        <fullName evidence="3">Lipid-A-disaccharide synthase</fullName>
    </recommendedName>
</protein>
<evidence type="ECO:0000313" key="1">
    <source>
        <dbReference type="EMBL" id="PFH62531.1"/>
    </source>
</evidence>
<accession>A0A2A9PN94</accession>
<evidence type="ECO:0000313" key="2">
    <source>
        <dbReference type="Proteomes" id="UP000037136"/>
    </source>
</evidence>
<dbReference type="OrthoDB" id="5835829at2759"/>
<sequence>MTSKKPKKILLLANSELGEANVFLALFPALLKANPDVEVHLASFSRLEKHAKEVSSHVRKTSPRARPFVFHEMQGLPRADGIAELQR</sequence>
<gene>
    <name evidence="1" type="ORF">XA68_13270</name>
</gene>
<dbReference type="STRING" id="268505.A0A2A9PN94"/>